<evidence type="ECO:0000256" key="4">
    <source>
        <dbReference type="ARBA" id="ARBA00007422"/>
    </source>
</evidence>
<sequence>MNGDKQSLGQLISTLDSANLHEESGGSVASRSDRLLKLMDILRLISEVVCAAPSIYLDFVRSSLDPRISVAAQNCFRVSKGAFTGEISNPMGLNHRVGTLPPSLPSSDWLGYIGRRQPSAAVDCHIN</sequence>
<dbReference type="GO" id="GO:0006096">
    <property type="term" value="P:glycolytic process"/>
    <property type="evidence" value="ECO:0007669"/>
    <property type="project" value="UniProtKB-UniPathway"/>
</dbReference>
<dbReference type="PANTHER" id="PTHR21139:SF17">
    <property type="entry name" value="TRIOSEPHOSPHATE ISOMERASE A"/>
    <property type="match status" value="1"/>
</dbReference>
<dbReference type="InterPro" id="IPR035990">
    <property type="entry name" value="TIM_sf"/>
</dbReference>
<dbReference type="GO" id="GO:0006094">
    <property type="term" value="P:gluconeogenesis"/>
    <property type="evidence" value="ECO:0007669"/>
    <property type="project" value="UniProtKB-UniPathway"/>
</dbReference>
<gene>
    <name evidence="8" type="primary">TPI1A</name>
</gene>
<dbReference type="PROSITE" id="PS51440">
    <property type="entry name" value="TIM_2"/>
    <property type="match status" value="1"/>
</dbReference>
<dbReference type="Gene3D" id="3.20.20.70">
    <property type="entry name" value="Aldolase class I"/>
    <property type="match status" value="1"/>
</dbReference>
<dbReference type="UniPathway" id="UPA00109">
    <property type="reaction ID" value="UER00189"/>
</dbReference>
<reference evidence="8" key="1">
    <citation type="submission" date="2016-05" db="EMBL/GenBank/DDBJ databases">
        <authorList>
            <person name="Lavstsen T."/>
            <person name="Jespersen J.S."/>
        </authorList>
    </citation>
    <scope>NUCLEOTIDE SEQUENCE</scope>
    <source>
        <tissue evidence="8">Brain</tissue>
    </source>
</reference>
<comment type="catalytic activity">
    <reaction evidence="1">
        <text>dihydroxyacetone phosphate = methylglyoxal + phosphate</text>
        <dbReference type="Rhea" id="RHEA:17937"/>
        <dbReference type="ChEBI" id="CHEBI:17158"/>
        <dbReference type="ChEBI" id="CHEBI:43474"/>
        <dbReference type="ChEBI" id="CHEBI:57642"/>
        <dbReference type="EC" id="4.2.3.3"/>
    </reaction>
</comment>
<comment type="function">
    <text evidence="3">It is also responsible for the non-negligible production of methylglyoxal a reactive cytotoxic side-product that modifies and can alter proteins, DNA and lipids.</text>
</comment>
<keyword evidence="7" id="KW-0312">Gluconeogenesis</keyword>
<dbReference type="GO" id="GO:0019563">
    <property type="term" value="P:glycerol catabolic process"/>
    <property type="evidence" value="ECO:0007669"/>
    <property type="project" value="TreeGrafter"/>
</dbReference>
<keyword evidence="6 7" id="KW-0413">Isomerase</keyword>
<dbReference type="GO" id="GO:0008929">
    <property type="term" value="F:methylglyoxal synthase activity"/>
    <property type="evidence" value="ECO:0007669"/>
    <property type="project" value="UniProtKB-EC"/>
</dbReference>
<keyword evidence="7" id="KW-0324">Glycolysis</keyword>
<reference evidence="8" key="2">
    <citation type="submission" date="2016-06" db="EMBL/GenBank/DDBJ databases">
        <title>The genome of a short-lived fish provides insights into sex chromosome evolution and the genetic control of aging.</title>
        <authorList>
            <person name="Reichwald K."/>
            <person name="Felder M."/>
            <person name="Petzold A."/>
            <person name="Koch P."/>
            <person name="Groth M."/>
            <person name="Platzer M."/>
        </authorList>
    </citation>
    <scope>NUCLEOTIDE SEQUENCE</scope>
    <source>
        <tissue evidence="8">Brain</tissue>
    </source>
</reference>
<comment type="function">
    <text evidence="2">Triosephosphate isomerase is an extremely efficient metabolic enzyme that catalyzes the interconversion between dihydroxyacetone phosphate (DHAP) and D-glyceraldehyde-3-phosphate (G3P) in glycolysis and gluconeogenesis.</text>
</comment>
<proteinExistence type="inferred from homology"/>
<comment type="pathway">
    <text evidence="7">Carbohydrate degradation; glycolysis; D-glyceraldehyde 3-phosphate from glycerone phosphate: step 1/1.</text>
</comment>
<comment type="catalytic activity">
    <reaction evidence="7">
        <text>D-glyceraldehyde 3-phosphate = dihydroxyacetone phosphate</text>
        <dbReference type="Rhea" id="RHEA:18585"/>
        <dbReference type="ChEBI" id="CHEBI:57642"/>
        <dbReference type="ChEBI" id="CHEBI:59776"/>
        <dbReference type="EC" id="5.3.1.1"/>
    </reaction>
</comment>
<dbReference type="InterPro" id="IPR013785">
    <property type="entry name" value="Aldolase_TIM"/>
</dbReference>
<dbReference type="AlphaFoldDB" id="A0A1A8SNC6"/>
<dbReference type="PANTHER" id="PTHR21139">
    <property type="entry name" value="TRIOSEPHOSPHATE ISOMERASE"/>
    <property type="match status" value="1"/>
</dbReference>
<evidence type="ECO:0000313" key="8">
    <source>
        <dbReference type="EMBL" id="SBS19418.1"/>
    </source>
</evidence>
<comment type="similarity">
    <text evidence="4 7">Belongs to the triosephosphate isomerase family.</text>
</comment>
<organism evidence="8">
    <name type="scientific">Nothobranchius rachovii</name>
    <name type="common">bluefin notho</name>
    <dbReference type="NCBI Taxonomy" id="451742"/>
    <lineage>
        <taxon>Eukaryota</taxon>
        <taxon>Metazoa</taxon>
        <taxon>Chordata</taxon>
        <taxon>Craniata</taxon>
        <taxon>Vertebrata</taxon>
        <taxon>Euteleostomi</taxon>
        <taxon>Actinopterygii</taxon>
        <taxon>Neopterygii</taxon>
        <taxon>Teleostei</taxon>
        <taxon>Neoteleostei</taxon>
        <taxon>Acanthomorphata</taxon>
        <taxon>Ovalentaria</taxon>
        <taxon>Atherinomorphae</taxon>
        <taxon>Cyprinodontiformes</taxon>
        <taxon>Nothobranchiidae</taxon>
        <taxon>Nothobranchius</taxon>
    </lineage>
</organism>
<protein>
    <recommendedName>
        <fullName evidence="7">Triosephosphate isomerase</fullName>
        <ecNumber evidence="7">5.3.1.1</ecNumber>
    </recommendedName>
</protein>
<dbReference type="SUPFAM" id="SSF51351">
    <property type="entry name" value="Triosephosphate isomerase (TIM)"/>
    <property type="match status" value="1"/>
</dbReference>
<comment type="subunit">
    <text evidence="5">Homodimer.</text>
</comment>
<evidence type="ECO:0000256" key="2">
    <source>
        <dbReference type="ARBA" id="ARBA00002041"/>
    </source>
</evidence>
<dbReference type="EMBL" id="HAEI01016949">
    <property type="protein sequence ID" value="SBS19418.1"/>
    <property type="molecule type" value="Transcribed_RNA"/>
</dbReference>
<name>A0A1A8SNC6_9TELE</name>
<comment type="pathway">
    <text evidence="7">Carbohydrate biosynthesis; gluconeogenesis.</text>
</comment>
<evidence type="ECO:0000256" key="6">
    <source>
        <dbReference type="ARBA" id="ARBA00023235"/>
    </source>
</evidence>
<dbReference type="GO" id="GO:0004807">
    <property type="term" value="F:triose-phosphate isomerase activity"/>
    <property type="evidence" value="ECO:0007669"/>
    <property type="project" value="UniProtKB-EC"/>
</dbReference>
<dbReference type="EC" id="5.3.1.1" evidence="7"/>
<evidence type="ECO:0000256" key="7">
    <source>
        <dbReference type="RuleBase" id="RU363013"/>
    </source>
</evidence>
<dbReference type="GO" id="GO:0046166">
    <property type="term" value="P:glyceraldehyde-3-phosphate biosynthetic process"/>
    <property type="evidence" value="ECO:0007669"/>
    <property type="project" value="TreeGrafter"/>
</dbReference>
<dbReference type="InterPro" id="IPR000652">
    <property type="entry name" value="Triosephosphate_isomerase"/>
</dbReference>
<dbReference type="GO" id="GO:0005829">
    <property type="term" value="C:cytosol"/>
    <property type="evidence" value="ECO:0007669"/>
    <property type="project" value="TreeGrafter"/>
</dbReference>
<evidence type="ECO:0000256" key="3">
    <source>
        <dbReference type="ARBA" id="ARBA00004104"/>
    </source>
</evidence>
<dbReference type="UniPathway" id="UPA00138"/>
<evidence type="ECO:0000256" key="5">
    <source>
        <dbReference type="ARBA" id="ARBA00011738"/>
    </source>
</evidence>
<evidence type="ECO:0000256" key="1">
    <source>
        <dbReference type="ARBA" id="ARBA00000726"/>
    </source>
</evidence>
<dbReference type="Pfam" id="PF00121">
    <property type="entry name" value="TIM"/>
    <property type="match status" value="1"/>
</dbReference>
<accession>A0A1A8SNC6</accession>